<organism evidence="2 3">
    <name type="scientific">Rhabdonatronobacter sediminivivens</name>
    <dbReference type="NCBI Taxonomy" id="2743469"/>
    <lineage>
        <taxon>Bacteria</taxon>
        <taxon>Pseudomonadati</taxon>
        <taxon>Pseudomonadota</taxon>
        <taxon>Alphaproteobacteria</taxon>
        <taxon>Rhodobacterales</taxon>
        <taxon>Paracoccaceae</taxon>
        <taxon>Rhabdonatronobacter</taxon>
    </lineage>
</organism>
<keyword evidence="1" id="KW-0472">Membrane</keyword>
<keyword evidence="3" id="KW-1185">Reference proteome</keyword>
<gene>
    <name evidence="2" type="ORF">HUK65_06505</name>
</gene>
<proteinExistence type="predicted"/>
<keyword evidence="1" id="KW-1133">Transmembrane helix</keyword>
<reference evidence="2 3" key="1">
    <citation type="journal article" date="2000" name="Arch. Microbiol.">
        <title>Rhodobaca bogoriensis gen. nov. and sp. nov., an alkaliphilic purple nonsulfur bacterium from African Rift Valley soda lakes.</title>
        <authorList>
            <person name="Milford A.D."/>
            <person name="Achenbach L.A."/>
            <person name="Jung D.O."/>
            <person name="Madigan M.T."/>
        </authorList>
    </citation>
    <scope>NUCLEOTIDE SEQUENCE [LARGE SCALE GENOMIC DNA]</scope>
    <source>
        <strain evidence="2 3">2376</strain>
    </source>
</reference>
<accession>A0A7Z0HYH7</accession>
<dbReference type="Proteomes" id="UP000529417">
    <property type="component" value="Unassembled WGS sequence"/>
</dbReference>
<comment type="caution">
    <text evidence="2">The sequence shown here is derived from an EMBL/GenBank/DDBJ whole genome shotgun (WGS) entry which is preliminary data.</text>
</comment>
<feature type="transmembrane region" description="Helical" evidence="1">
    <location>
        <begin position="230"/>
        <end position="251"/>
    </location>
</feature>
<keyword evidence="1" id="KW-0812">Transmembrane</keyword>
<sequence>MSQLTGAMIRACAVAVLVAMPALMLPNVSGDTAQIVTLLALVAGAAILAEYSAAYPGLIEFRDAPPYNRMRFILLFFLILFLSILARTDVMPTRFSLLLDALSQWLGHGFDFAYSPVRLLVLALPSGLPEAHLASVQAGASLAYTIAVLGILGFLLSIAVGYWPRRTASFNVWINLPTFDPTAGQDVVQRLERDGLVNMALGILLPFLLPVLLRLSELLIQPVTLETPLAYVWGITLWAFIPASLVLRGIAMQQVARLIREKRRQLAEDEGSIPRPARSAYS</sequence>
<feature type="transmembrane region" description="Helical" evidence="1">
    <location>
        <begin position="142"/>
        <end position="163"/>
    </location>
</feature>
<evidence type="ECO:0000313" key="3">
    <source>
        <dbReference type="Proteomes" id="UP000529417"/>
    </source>
</evidence>
<dbReference type="AlphaFoldDB" id="A0A7Z0HYH7"/>
<dbReference type="EMBL" id="JACBXS010000010">
    <property type="protein sequence ID" value="NYS24639.1"/>
    <property type="molecule type" value="Genomic_DNA"/>
</dbReference>
<dbReference type="RefSeq" id="WP_179905346.1">
    <property type="nucleotide sequence ID" value="NZ_JACBXS010000010.1"/>
</dbReference>
<feature type="transmembrane region" description="Helical" evidence="1">
    <location>
        <begin position="32"/>
        <end position="51"/>
    </location>
</feature>
<feature type="transmembrane region" description="Helical" evidence="1">
    <location>
        <begin position="196"/>
        <end position="215"/>
    </location>
</feature>
<protein>
    <submittedName>
        <fullName evidence="2">Uncharacterized protein</fullName>
    </submittedName>
</protein>
<evidence type="ECO:0000256" key="1">
    <source>
        <dbReference type="SAM" id="Phobius"/>
    </source>
</evidence>
<feature type="transmembrane region" description="Helical" evidence="1">
    <location>
        <begin position="7"/>
        <end position="26"/>
    </location>
</feature>
<feature type="transmembrane region" description="Helical" evidence="1">
    <location>
        <begin position="72"/>
        <end position="90"/>
    </location>
</feature>
<name>A0A7Z0HYH7_9RHOB</name>
<evidence type="ECO:0000313" key="2">
    <source>
        <dbReference type="EMBL" id="NYS24639.1"/>
    </source>
</evidence>